<name>M1VW39_CLAP2</name>
<evidence type="ECO:0000313" key="2">
    <source>
        <dbReference type="EMBL" id="CCE30602.1"/>
    </source>
</evidence>
<dbReference type="HOGENOM" id="CLU_076135_0_0_1"/>
<protein>
    <submittedName>
        <fullName evidence="2">Related to DRPLA protein</fullName>
    </submittedName>
</protein>
<dbReference type="VEuPathDB" id="FungiDB:CPUR_04451"/>
<organism evidence="2 3">
    <name type="scientific">Claviceps purpurea (strain 20.1)</name>
    <name type="common">Ergot fungus</name>
    <name type="synonym">Sphacelia segetum</name>
    <dbReference type="NCBI Taxonomy" id="1111077"/>
    <lineage>
        <taxon>Eukaryota</taxon>
        <taxon>Fungi</taxon>
        <taxon>Dikarya</taxon>
        <taxon>Ascomycota</taxon>
        <taxon>Pezizomycotina</taxon>
        <taxon>Sordariomycetes</taxon>
        <taxon>Hypocreomycetidae</taxon>
        <taxon>Hypocreales</taxon>
        <taxon>Clavicipitaceae</taxon>
        <taxon>Claviceps</taxon>
    </lineage>
</organism>
<dbReference type="OrthoDB" id="193499at2759"/>
<dbReference type="EMBL" id="CAGA01000023">
    <property type="protein sequence ID" value="CCE30602.1"/>
    <property type="molecule type" value="Genomic_DNA"/>
</dbReference>
<feature type="domain" description="Myb-like" evidence="1">
    <location>
        <begin position="126"/>
        <end position="169"/>
    </location>
</feature>
<comment type="caution">
    <text evidence="2">The sequence shown here is derived from an EMBL/GenBank/DDBJ whole genome shotgun (WGS) entry which is preliminary data.</text>
</comment>
<dbReference type="Gene3D" id="1.10.10.60">
    <property type="entry name" value="Homeodomain-like"/>
    <property type="match status" value="1"/>
</dbReference>
<reference evidence="2 3" key="1">
    <citation type="journal article" date="2013" name="PLoS Genet.">
        <title>Plant-symbiotic fungi as chemical engineers: Multi-genome analysis of the Clavicipitaceae reveals dynamics of alkaloid loci.</title>
        <authorList>
            <person name="Schardl C.L."/>
            <person name="Young C.A."/>
            <person name="Hesse U."/>
            <person name="Amyotte S.G."/>
            <person name="Andreeva K."/>
            <person name="Calie P.J."/>
            <person name="Fleetwood D.J."/>
            <person name="Haws D.C."/>
            <person name="Moore N."/>
            <person name="Oeser B."/>
            <person name="Panaccione D.G."/>
            <person name="Schweri K.K."/>
            <person name="Voisey C.R."/>
            <person name="Farman M.L."/>
            <person name="Jaromczyk J.W."/>
            <person name="Roe B.A."/>
            <person name="O'Sullivan D.M."/>
            <person name="Scott B."/>
            <person name="Tudzynski P."/>
            <person name="An Z."/>
            <person name="Arnaoudova E.G."/>
            <person name="Bullock C.T."/>
            <person name="Charlton N.D."/>
            <person name="Chen L."/>
            <person name="Cox M."/>
            <person name="Dinkins R.D."/>
            <person name="Florea S."/>
            <person name="Glenn A.E."/>
            <person name="Gordon A."/>
            <person name="Gueldener U."/>
            <person name="Harris D.R."/>
            <person name="Hollin W."/>
            <person name="Jaromczyk J."/>
            <person name="Johnson R.D."/>
            <person name="Khan A.K."/>
            <person name="Leistner E."/>
            <person name="Leuchtmann A."/>
            <person name="Li C."/>
            <person name="Liu J."/>
            <person name="Liu J."/>
            <person name="Liu M."/>
            <person name="Mace W."/>
            <person name="Machado C."/>
            <person name="Nagabhyru P."/>
            <person name="Pan J."/>
            <person name="Schmid J."/>
            <person name="Sugawara K."/>
            <person name="Steiner U."/>
            <person name="Takach J.E."/>
            <person name="Tanaka E."/>
            <person name="Webb J.S."/>
            <person name="Wilson E.V."/>
            <person name="Wiseman J.L."/>
            <person name="Yoshida R."/>
            <person name="Zeng Z."/>
        </authorList>
    </citation>
    <scope>NUCLEOTIDE SEQUENCE [LARGE SCALE GENOMIC DNA]</scope>
    <source>
        <strain evidence="2 3">20.1</strain>
    </source>
</reference>
<dbReference type="InterPro" id="IPR009057">
    <property type="entry name" value="Homeodomain-like_sf"/>
</dbReference>
<dbReference type="Proteomes" id="UP000016801">
    <property type="component" value="Unassembled WGS sequence"/>
</dbReference>
<dbReference type="PhylomeDB" id="M1VW39"/>
<dbReference type="SUPFAM" id="SSF46689">
    <property type="entry name" value="Homeodomain-like"/>
    <property type="match status" value="1"/>
</dbReference>
<keyword evidence="3" id="KW-1185">Reference proteome</keyword>
<evidence type="ECO:0000259" key="1">
    <source>
        <dbReference type="PROSITE" id="PS50090"/>
    </source>
</evidence>
<sequence>MGSSERRDSLQVESGSPWSWTAEEDELLVQLKKSKNRLESEESKNKLSRLYERGKSDIWTQIAAEMAVPWSEAERIHWIIGKRRMAKRGSDDSFRTTRVHFPSPQVDEAEVQAQRQQQQQHKGVGSEWSGDEETILFAYRDAKKSWKTISDHLPGRTVGGCRCHYTTQNLTGPAWPQERKNELCKSYESLKQSIWSKIGERLTVRWEVAEDMHWRLGEAEMAERARVPPSAQAAFRLAPLEDDVGNAEVHQTRDQEDDQLSRHYHAPLSQTDPALTAHEARFGSSVTLPCFTDFAAGVELPF</sequence>
<gene>
    <name evidence="2" type="ORF">CPUR_04451</name>
</gene>
<evidence type="ECO:0000313" key="3">
    <source>
        <dbReference type="Proteomes" id="UP000016801"/>
    </source>
</evidence>
<dbReference type="AlphaFoldDB" id="M1VW39"/>
<dbReference type="CDD" id="cd00167">
    <property type="entry name" value="SANT"/>
    <property type="match status" value="1"/>
</dbReference>
<dbReference type="InterPro" id="IPR001005">
    <property type="entry name" value="SANT/Myb"/>
</dbReference>
<proteinExistence type="predicted"/>
<dbReference type="PROSITE" id="PS50090">
    <property type="entry name" value="MYB_LIKE"/>
    <property type="match status" value="1"/>
</dbReference>
<accession>M1VW39</accession>